<proteinExistence type="predicted"/>
<accession>X1C443</accession>
<dbReference type="AlphaFoldDB" id="X1C443"/>
<feature type="transmembrane region" description="Helical" evidence="1">
    <location>
        <begin position="237"/>
        <end position="256"/>
    </location>
</feature>
<gene>
    <name evidence="2" type="ORF">S01H4_45917</name>
</gene>
<keyword evidence="1" id="KW-1133">Transmembrane helix</keyword>
<feature type="transmembrane region" description="Helical" evidence="1">
    <location>
        <begin position="109"/>
        <end position="132"/>
    </location>
</feature>
<comment type="caution">
    <text evidence="2">The sequence shown here is derived from an EMBL/GenBank/DDBJ whole genome shotgun (WGS) entry which is preliminary data.</text>
</comment>
<evidence type="ECO:0000256" key="1">
    <source>
        <dbReference type="SAM" id="Phobius"/>
    </source>
</evidence>
<protein>
    <submittedName>
        <fullName evidence="2">Uncharacterized protein</fullName>
    </submittedName>
</protein>
<feature type="transmembrane region" description="Helical" evidence="1">
    <location>
        <begin position="160"/>
        <end position="183"/>
    </location>
</feature>
<keyword evidence="1" id="KW-0472">Membrane</keyword>
<evidence type="ECO:0000313" key="2">
    <source>
        <dbReference type="EMBL" id="GAH02841.1"/>
    </source>
</evidence>
<dbReference type="EMBL" id="BART01025601">
    <property type="protein sequence ID" value="GAH02841.1"/>
    <property type="molecule type" value="Genomic_DNA"/>
</dbReference>
<keyword evidence="1" id="KW-0812">Transmembrane</keyword>
<feature type="transmembrane region" description="Helical" evidence="1">
    <location>
        <begin position="195"/>
        <end position="217"/>
    </location>
</feature>
<organism evidence="2">
    <name type="scientific">marine sediment metagenome</name>
    <dbReference type="NCBI Taxonomy" id="412755"/>
    <lineage>
        <taxon>unclassified sequences</taxon>
        <taxon>metagenomes</taxon>
        <taxon>ecological metagenomes</taxon>
    </lineage>
</organism>
<sequence length="278" mass="32189">LDYMNYIFRIAENVGPEGNIHWEFSSSNSSVGIIVFAMDPENWQIFLINWPAAVGYILSDGSYSVDSGDWTPVKQTTWHIAFINMDSDQQSIVLTFSITCTGCVPIGPIVGMIIGVLVPVVAGIAIVVYLVYRKKMKERELPLFLEKEPEVVKKKNTLKIIIILTASLLAALFYYIVIFMLAYDLYWKRDDYLNFYMFIFYYWGFAPLYIISIVILFKGTNKLKNFKRYQVVKWTAYSTVLLFSLITIVGFLGKVYHHYFPSLWDLYNLMPLDQKKKS</sequence>
<reference evidence="2" key="1">
    <citation type="journal article" date="2014" name="Front. Microbiol.">
        <title>High frequency of phylogenetically diverse reductive dehalogenase-homologous genes in deep subseafloor sedimentary metagenomes.</title>
        <authorList>
            <person name="Kawai M."/>
            <person name="Futagami T."/>
            <person name="Toyoda A."/>
            <person name="Takaki Y."/>
            <person name="Nishi S."/>
            <person name="Hori S."/>
            <person name="Arai W."/>
            <person name="Tsubouchi T."/>
            <person name="Morono Y."/>
            <person name="Uchiyama I."/>
            <person name="Ito T."/>
            <person name="Fujiyama A."/>
            <person name="Inagaki F."/>
            <person name="Takami H."/>
        </authorList>
    </citation>
    <scope>NUCLEOTIDE SEQUENCE</scope>
    <source>
        <strain evidence="2">Expedition CK06-06</strain>
    </source>
</reference>
<name>X1C443_9ZZZZ</name>
<feature type="non-terminal residue" evidence="2">
    <location>
        <position position="1"/>
    </location>
</feature>